<dbReference type="InterPro" id="IPR017515">
    <property type="entry name" value="MeMalonyl-CoA_epimerase"/>
</dbReference>
<gene>
    <name evidence="5" type="primary">gloA_2</name>
    <name evidence="5" type="ORF">CLLU_07100</name>
</gene>
<dbReference type="GO" id="GO:0046872">
    <property type="term" value="F:metal ion binding"/>
    <property type="evidence" value="ECO:0007669"/>
    <property type="project" value="UniProtKB-KW"/>
</dbReference>
<evidence type="ECO:0000313" key="6">
    <source>
        <dbReference type="Proteomes" id="UP000237798"/>
    </source>
</evidence>
<dbReference type="SUPFAM" id="SSF54593">
    <property type="entry name" value="Glyoxalase/Bleomycin resistance protein/Dihydroxybiphenyl dioxygenase"/>
    <property type="match status" value="1"/>
</dbReference>
<sequence>MSIDLKKIDHVGIAVKSIEESLKFYEGVLGLKCTGTEEVKSQKVITAFIPLGESELELLEPTSEDSPIAKFIEKKREGIQHIAVRVDNVEAALEELKEKGIRLIDEKPRDGAGGAKIAFVHPKSTKGVLLELCQR</sequence>
<dbReference type="InterPro" id="IPR029068">
    <property type="entry name" value="Glyas_Bleomycin-R_OHBP_Dase"/>
</dbReference>
<name>A0A2T0BQS7_9CLOT</name>
<evidence type="ECO:0000256" key="3">
    <source>
        <dbReference type="SAM" id="Coils"/>
    </source>
</evidence>
<dbReference type="AlphaFoldDB" id="A0A2T0BQS7"/>
<feature type="domain" description="VOC" evidence="4">
    <location>
        <begin position="7"/>
        <end position="135"/>
    </location>
</feature>
<dbReference type="GO" id="GO:0046491">
    <property type="term" value="P:L-methylmalonyl-CoA metabolic process"/>
    <property type="evidence" value="ECO:0007669"/>
    <property type="project" value="TreeGrafter"/>
</dbReference>
<keyword evidence="5" id="KW-0456">Lyase</keyword>
<dbReference type="PANTHER" id="PTHR43048">
    <property type="entry name" value="METHYLMALONYL-COA EPIMERASE"/>
    <property type="match status" value="1"/>
</dbReference>
<dbReference type="Gene3D" id="3.10.180.10">
    <property type="entry name" value="2,3-Dihydroxybiphenyl 1,2-Dioxygenase, domain 1"/>
    <property type="match status" value="1"/>
</dbReference>
<dbReference type="NCBIfam" id="TIGR03081">
    <property type="entry name" value="metmalonyl_epim"/>
    <property type="match status" value="1"/>
</dbReference>
<feature type="coiled-coil region" evidence="3">
    <location>
        <begin position="79"/>
        <end position="106"/>
    </location>
</feature>
<dbReference type="EMBL" id="PVXP01000006">
    <property type="protein sequence ID" value="PRR86233.1"/>
    <property type="molecule type" value="Genomic_DNA"/>
</dbReference>
<keyword evidence="3" id="KW-0175">Coiled coil</keyword>
<proteinExistence type="inferred from homology"/>
<dbReference type="OrthoDB" id="9788468at2"/>
<dbReference type="EC" id="4.4.1.5" evidence="5"/>
<dbReference type="PANTHER" id="PTHR43048:SF3">
    <property type="entry name" value="METHYLMALONYL-COA EPIMERASE, MITOCHONDRIAL"/>
    <property type="match status" value="1"/>
</dbReference>
<evidence type="ECO:0000256" key="2">
    <source>
        <dbReference type="ARBA" id="ARBA00022723"/>
    </source>
</evidence>
<dbReference type="GO" id="GO:0004462">
    <property type="term" value="F:lactoylglutathione lyase activity"/>
    <property type="evidence" value="ECO:0007669"/>
    <property type="project" value="UniProtKB-EC"/>
</dbReference>
<comment type="caution">
    <text evidence="5">The sequence shown here is derived from an EMBL/GenBank/DDBJ whole genome shotgun (WGS) entry which is preliminary data.</text>
</comment>
<dbReference type="InterPro" id="IPR051785">
    <property type="entry name" value="MMCE/EMCE_epimerase"/>
</dbReference>
<keyword evidence="6" id="KW-1185">Reference proteome</keyword>
<accession>A0A2T0BQS7</accession>
<dbReference type="RefSeq" id="WP_106008213.1">
    <property type="nucleotide sequence ID" value="NZ_JALCPJ010000037.1"/>
</dbReference>
<protein>
    <submittedName>
        <fullName evidence="5">Lactoylglutathione lyase</fullName>
        <ecNumber evidence="5">4.4.1.5</ecNumber>
    </submittedName>
</protein>
<dbReference type="InterPro" id="IPR037523">
    <property type="entry name" value="VOC_core"/>
</dbReference>
<evidence type="ECO:0000256" key="1">
    <source>
        <dbReference type="ARBA" id="ARBA00009308"/>
    </source>
</evidence>
<evidence type="ECO:0000313" key="5">
    <source>
        <dbReference type="EMBL" id="PRR86233.1"/>
    </source>
</evidence>
<dbReference type="PROSITE" id="PS51819">
    <property type="entry name" value="VOC"/>
    <property type="match status" value="1"/>
</dbReference>
<organism evidence="5 6">
    <name type="scientific">Clostridium luticellarii</name>
    <dbReference type="NCBI Taxonomy" id="1691940"/>
    <lineage>
        <taxon>Bacteria</taxon>
        <taxon>Bacillati</taxon>
        <taxon>Bacillota</taxon>
        <taxon>Clostridia</taxon>
        <taxon>Eubacteriales</taxon>
        <taxon>Clostridiaceae</taxon>
        <taxon>Clostridium</taxon>
    </lineage>
</organism>
<dbReference type="Pfam" id="PF13669">
    <property type="entry name" value="Glyoxalase_4"/>
    <property type="match status" value="1"/>
</dbReference>
<dbReference type="GO" id="GO:0004493">
    <property type="term" value="F:methylmalonyl-CoA epimerase activity"/>
    <property type="evidence" value="ECO:0007669"/>
    <property type="project" value="TreeGrafter"/>
</dbReference>
<comment type="similarity">
    <text evidence="1">Belongs to the methylmalonyl-CoA epimerase family.</text>
</comment>
<dbReference type="CDD" id="cd07249">
    <property type="entry name" value="MMCE"/>
    <property type="match status" value="1"/>
</dbReference>
<reference evidence="5 6" key="1">
    <citation type="submission" date="2018-03" db="EMBL/GenBank/DDBJ databases">
        <title>Genome sequence of Clostridium luticellarii DSM 29923.</title>
        <authorList>
            <person name="Poehlein A."/>
            <person name="Daniel R."/>
        </authorList>
    </citation>
    <scope>NUCLEOTIDE SEQUENCE [LARGE SCALE GENOMIC DNA]</scope>
    <source>
        <strain evidence="5 6">DSM 29923</strain>
    </source>
</reference>
<dbReference type="Proteomes" id="UP000237798">
    <property type="component" value="Unassembled WGS sequence"/>
</dbReference>
<evidence type="ECO:0000259" key="4">
    <source>
        <dbReference type="PROSITE" id="PS51819"/>
    </source>
</evidence>
<keyword evidence="2" id="KW-0479">Metal-binding</keyword>